<evidence type="ECO:0000313" key="2">
    <source>
        <dbReference type="Proteomes" id="UP000625316"/>
    </source>
</evidence>
<sequence>MRQTTYRLWDSSQTFIDISTSGWLEDAIKASGMLAPWHAQFHSDGHFLNVTPSAVNAAIKSVRQEFA</sequence>
<gene>
    <name evidence="1" type="ORF">IQ266_25110</name>
</gene>
<dbReference type="RefSeq" id="WP_264327834.1">
    <property type="nucleotide sequence ID" value="NZ_JADEXQ010000143.1"/>
</dbReference>
<dbReference type="EMBL" id="JADEXQ010000143">
    <property type="protein sequence ID" value="MBE9033020.1"/>
    <property type="molecule type" value="Genomic_DNA"/>
</dbReference>
<name>A0A928Z7B0_9CYAN</name>
<evidence type="ECO:0000313" key="1">
    <source>
        <dbReference type="EMBL" id="MBE9033020.1"/>
    </source>
</evidence>
<keyword evidence="2" id="KW-1185">Reference proteome</keyword>
<organism evidence="1 2">
    <name type="scientific">Romeriopsis navalis LEGE 11480</name>
    <dbReference type="NCBI Taxonomy" id="2777977"/>
    <lineage>
        <taxon>Bacteria</taxon>
        <taxon>Bacillati</taxon>
        <taxon>Cyanobacteriota</taxon>
        <taxon>Cyanophyceae</taxon>
        <taxon>Leptolyngbyales</taxon>
        <taxon>Leptolyngbyaceae</taxon>
        <taxon>Romeriopsis</taxon>
        <taxon>Romeriopsis navalis</taxon>
    </lineage>
</organism>
<reference evidence="1" key="1">
    <citation type="submission" date="2020-10" db="EMBL/GenBank/DDBJ databases">
        <authorList>
            <person name="Castelo-Branco R."/>
            <person name="Eusebio N."/>
            <person name="Adriana R."/>
            <person name="Vieira A."/>
            <person name="Brugerolle De Fraissinette N."/>
            <person name="Rezende De Castro R."/>
            <person name="Schneider M.P."/>
            <person name="Vasconcelos V."/>
            <person name="Leao P.N."/>
        </authorList>
    </citation>
    <scope>NUCLEOTIDE SEQUENCE</scope>
    <source>
        <strain evidence="1">LEGE 11480</strain>
    </source>
</reference>
<comment type="caution">
    <text evidence="1">The sequence shown here is derived from an EMBL/GenBank/DDBJ whole genome shotgun (WGS) entry which is preliminary data.</text>
</comment>
<dbReference type="Proteomes" id="UP000625316">
    <property type="component" value="Unassembled WGS sequence"/>
</dbReference>
<accession>A0A928Z7B0</accession>
<protein>
    <submittedName>
        <fullName evidence="1">Uncharacterized protein</fullName>
    </submittedName>
</protein>
<proteinExistence type="predicted"/>
<dbReference type="AlphaFoldDB" id="A0A928Z7B0"/>